<evidence type="ECO:0000256" key="1">
    <source>
        <dbReference type="SAM" id="MobiDB-lite"/>
    </source>
</evidence>
<evidence type="ECO:0000259" key="2">
    <source>
        <dbReference type="Pfam" id="PF02470"/>
    </source>
</evidence>
<dbReference type="PANTHER" id="PTHR33371">
    <property type="entry name" value="INTERMEMBRANE PHOSPHOLIPID TRANSPORT SYSTEM BINDING PROTEIN MLAD-RELATED"/>
    <property type="match status" value="1"/>
</dbReference>
<dbReference type="AlphaFoldDB" id="A0A6J7KFC9"/>
<dbReference type="InterPro" id="IPR052336">
    <property type="entry name" value="MlaD_Phospholipid_Transporter"/>
</dbReference>
<feature type="compositionally biased region" description="Low complexity" evidence="1">
    <location>
        <begin position="418"/>
        <end position="428"/>
    </location>
</feature>
<name>A0A6J7KFC9_9ZZZZ</name>
<dbReference type="InterPro" id="IPR003399">
    <property type="entry name" value="Mce/MlaD"/>
</dbReference>
<sequence length="443" mass="46265">MIANRRGKIAGLLVFTAVCALIFGVLFVKAGGDLPGGGKDYEAKVLVPTAFQLVPNGDVRRAGVTIGKVKKIDSRGSAGLVTIALKKGQGPLYRDATVIVRTKTLVGENYLDLDPGNRRAGELPDGAALPLAQAGEAVQLDEVLSGLDAKTRASVRRNLDALGPGLDGRGADLNRLIGVASPTLDRVEQLTTLLDSQKDQLARVVDNTGSVMQAFADRTGDVRRLATQAKATADAAASRDQQLSAVLATLPSTLRQVRSTTTHLGRVSRSSTPVVADLRVAVAELPPVTRRLASAAQAGQELFDVLPSFSKAADPMLASLQSFADETKPVVPALNAALRRVRPALAYTKPYARDVATGSALLGDAVNSEDQVGKLARVHAVVDENTVNGLPLQIQKIVSDLTNIGSVQGLHRAGYGTYPAPGTRATPAPTSPAPKLVADPATK</sequence>
<reference evidence="3" key="1">
    <citation type="submission" date="2020-05" db="EMBL/GenBank/DDBJ databases">
        <authorList>
            <person name="Chiriac C."/>
            <person name="Salcher M."/>
            <person name="Ghai R."/>
            <person name="Kavagutti S V."/>
        </authorList>
    </citation>
    <scope>NUCLEOTIDE SEQUENCE</scope>
</reference>
<evidence type="ECO:0000313" key="3">
    <source>
        <dbReference type="EMBL" id="CAB4954121.1"/>
    </source>
</evidence>
<dbReference type="EMBL" id="CAFBMK010000377">
    <property type="protein sequence ID" value="CAB4954121.1"/>
    <property type="molecule type" value="Genomic_DNA"/>
</dbReference>
<accession>A0A6J7KFC9</accession>
<organism evidence="3">
    <name type="scientific">freshwater metagenome</name>
    <dbReference type="NCBI Taxonomy" id="449393"/>
    <lineage>
        <taxon>unclassified sequences</taxon>
        <taxon>metagenomes</taxon>
        <taxon>ecological metagenomes</taxon>
    </lineage>
</organism>
<protein>
    <submittedName>
        <fullName evidence="3">Unannotated protein</fullName>
    </submittedName>
</protein>
<dbReference type="GO" id="GO:0005576">
    <property type="term" value="C:extracellular region"/>
    <property type="evidence" value="ECO:0007669"/>
    <property type="project" value="TreeGrafter"/>
</dbReference>
<gene>
    <name evidence="3" type="ORF">UFOPK3564_03661</name>
</gene>
<feature type="region of interest" description="Disordered" evidence="1">
    <location>
        <begin position="418"/>
        <end position="443"/>
    </location>
</feature>
<proteinExistence type="predicted"/>
<dbReference type="Pfam" id="PF02470">
    <property type="entry name" value="MlaD"/>
    <property type="match status" value="1"/>
</dbReference>
<feature type="domain" description="Mce/MlaD" evidence="2">
    <location>
        <begin position="41"/>
        <end position="116"/>
    </location>
</feature>
<dbReference type="PANTHER" id="PTHR33371:SF16">
    <property type="entry name" value="MCE-FAMILY PROTEIN MCE3F"/>
    <property type="match status" value="1"/>
</dbReference>